<accession>A0A6C0JX87</accession>
<organism evidence="1">
    <name type="scientific">viral metagenome</name>
    <dbReference type="NCBI Taxonomy" id="1070528"/>
    <lineage>
        <taxon>unclassified sequences</taxon>
        <taxon>metagenomes</taxon>
        <taxon>organismal metagenomes</taxon>
    </lineage>
</organism>
<reference evidence="1" key="1">
    <citation type="journal article" date="2020" name="Nature">
        <title>Giant virus diversity and host interactions through global metagenomics.</title>
        <authorList>
            <person name="Schulz F."/>
            <person name="Roux S."/>
            <person name="Paez-Espino D."/>
            <person name="Jungbluth S."/>
            <person name="Walsh D.A."/>
            <person name="Denef V.J."/>
            <person name="McMahon K.D."/>
            <person name="Konstantinidis K.T."/>
            <person name="Eloe-Fadrosh E.A."/>
            <person name="Kyrpides N.C."/>
            <person name="Woyke T."/>
        </authorList>
    </citation>
    <scope>NUCLEOTIDE SEQUENCE</scope>
    <source>
        <strain evidence="1">GVMAG-S-1101164-67</strain>
    </source>
</reference>
<dbReference type="EMBL" id="MN740755">
    <property type="protein sequence ID" value="QHU10392.1"/>
    <property type="molecule type" value="Genomic_DNA"/>
</dbReference>
<proteinExistence type="predicted"/>
<evidence type="ECO:0008006" key="2">
    <source>
        <dbReference type="Google" id="ProtNLM"/>
    </source>
</evidence>
<protein>
    <recommendedName>
        <fullName evidence="2">Glycosyltransferase</fullName>
    </recommendedName>
</protein>
<sequence>MSSGKVLHITNHVGTIANLNNVFDLLGKNEILSTIKCPLMLHISEEYANILWQSYSDIAKDFDTVVITDTAMYSRAFLQNMDKHHLNVIIYVTNRFDWGFFDTHEYDRPAYTRLLSEASRTPRVRFCADNRYDQYLCGLNNIQFYYGDIVRLTPILREPVLPIYQKAFVYDRGTPLHCYINAMPDNRIEYDIFNSGYNPFRDIAHISEYRCIFHLPYQTNVQALWENLGYGNIYLIPSKRFIKQLINTESWYYWEEKVNGGELLQKSIDLAEWYQPELAEFFVYFDTWEDIHSKFYDTNFVEKKRALYKYMQKNNRDQTRRWAHLLESLEE</sequence>
<evidence type="ECO:0000313" key="1">
    <source>
        <dbReference type="EMBL" id="QHU10392.1"/>
    </source>
</evidence>
<name>A0A6C0JX87_9ZZZZ</name>
<dbReference type="AlphaFoldDB" id="A0A6C0JX87"/>